<dbReference type="PROSITE" id="PS51349">
    <property type="entry name" value="FMN_HYDROXY_ACID_DH_2"/>
    <property type="match status" value="1"/>
</dbReference>
<evidence type="ECO:0000256" key="1">
    <source>
        <dbReference type="ARBA" id="ARBA00001917"/>
    </source>
</evidence>
<dbReference type="PROSITE" id="PS00061">
    <property type="entry name" value="ADH_SHORT"/>
    <property type="match status" value="1"/>
</dbReference>
<comment type="similarity">
    <text evidence="7">Belongs to the FMN-dependent alpha-hydroxy acid dehydrogenase family.</text>
</comment>
<dbReference type="PROSITE" id="PS00557">
    <property type="entry name" value="FMN_HYDROXY_ACID_DH_1"/>
    <property type="match status" value="1"/>
</dbReference>
<dbReference type="InterPro" id="IPR000262">
    <property type="entry name" value="FMN-dep_DH"/>
</dbReference>
<keyword evidence="3" id="KW-0285">Flavoprotein</keyword>
<dbReference type="PRINTS" id="PR00080">
    <property type="entry name" value="SDRFAMILY"/>
</dbReference>
<dbReference type="PANTHER" id="PTHR10578">
    <property type="entry name" value="S -2-HYDROXY-ACID OXIDASE-RELATED"/>
    <property type="match status" value="1"/>
</dbReference>
<gene>
    <name evidence="10" type="ORF">MHUMG1_00987</name>
</gene>
<dbReference type="AlphaFoldDB" id="A0A9P8MKG6"/>
<dbReference type="InterPro" id="IPR013785">
    <property type="entry name" value="Aldolase_TIM"/>
</dbReference>
<dbReference type="SUPFAM" id="SSF51735">
    <property type="entry name" value="NAD(P)-binding Rossmann-fold domains"/>
    <property type="match status" value="1"/>
</dbReference>
<evidence type="ECO:0000256" key="2">
    <source>
        <dbReference type="ARBA" id="ARBA00015194"/>
    </source>
</evidence>
<keyword evidence="4" id="KW-0288">FMN</keyword>
<reference evidence="10 11" key="1">
    <citation type="submission" date="2020-07" db="EMBL/GenBank/DDBJ databases">
        <title>Metarhizium humberi genome.</title>
        <authorList>
            <person name="Lysoe E."/>
        </authorList>
    </citation>
    <scope>NUCLEOTIDE SEQUENCE [LARGE SCALE GENOMIC DNA]</scope>
    <source>
        <strain evidence="10 11">ESALQ1638</strain>
    </source>
</reference>
<evidence type="ECO:0000256" key="7">
    <source>
        <dbReference type="ARBA" id="ARBA00024042"/>
    </source>
</evidence>
<dbReference type="Pfam" id="PF00106">
    <property type="entry name" value="adh_short"/>
    <property type="match status" value="1"/>
</dbReference>
<evidence type="ECO:0000256" key="6">
    <source>
        <dbReference type="ARBA" id="ARBA00023002"/>
    </source>
</evidence>
<dbReference type="Gene3D" id="3.20.20.70">
    <property type="entry name" value="Aldolase class I"/>
    <property type="match status" value="1"/>
</dbReference>
<sequence length="626" mass="67900">MAGLFDLTDKTVVATGATRGIGQSMTVGLAELGADVISLQRDLSNTETQNKVLALGRKFTAIHCDVSNNTNVLQAMREALALARVDILLNAAGLQRRSPAQDLSYEAYEEVMDANLSAIFTTCQEAGRYWLEKGQQGVIINVASVVAVQGGVNMAAYAASKGGVLQLTRALSNEWAGRGIRVNCVSPGEIATDINKDVRTEPEYREHYDFLTKRIPMGSQKNEMEIPNRASKPRQPDPITVAEVEAIAAKALSKQIYEFYASGSDEQKLLKRNISGYDRLYIVPRVLRDVSDVDTRVEMFGSKLNMPIGIAPSAMQRLAGQGGEIDVARAAVHERVNFTLSSQSTTSLENVMAVKTSQGDSTPTPDFWFQIYLTQDLDKSVDLIKRAEVAGYKALVVTVDTPVLGNRVNERKNVLALPRGMRLANLEEDDADSVKTPTPTRNRLLMDARTKHDAKLVVELGGGEMHASNLSWAKTLSFLRDVTSMKIVLKGVMTPQDARLAILYGADAIVVSNHGGRQLDEAPSTIEVLADIAHAVRGRIPIILDGGIRRGADVFKAIALGADLVWIGRPVLWGLAYNGDKGVAAVLNILERELSRTMALAGVREISEISSAYLAVANPTFGVTKL</sequence>
<dbReference type="PANTHER" id="PTHR10578:SF149">
    <property type="entry name" value="2-HYDROXYACID OXIDASE 2"/>
    <property type="match status" value="1"/>
</dbReference>
<name>A0A9P8MKG6_9HYPO</name>
<keyword evidence="6" id="KW-0560">Oxidoreductase</keyword>
<evidence type="ECO:0000256" key="4">
    <source>
        <dbReference type="ARBA" id="ARBA00022643"/>
    </source>
</evidence>
<dbReference type="InterPro" id="IPR020904">
    <property type="entry name" value="Sc_DH/Rdtase_CS"/>
</dbReference>
<dbReference type="Proteomes" id="UP000764110">
    <property type="component" value="Unassembled WGS sequence"/>
</dbReference>
<dbReference type="InterPro" id="IPR012133">
    <property type="entry name" value="Alpha-hydoxy_acid_DH_FMN"/>
</dbReference>
<accession>A0A9P8MKG6</accession>
<proteinExistence type="inferred from homology"/>
<dbReference type="EMBL" id="JACEFI010000001">
    <property type="protein sequence ID" value="KAH0602108.1"/>
    <property type="molecule type" value="Genomic_DNA"/>
</dbReference>
<dbReference type="Gene3D" id="3.40.50.720">
    <property type="entry name" value="NAD(P)-binding Rossmann-like Domain"/>
    <property type="match status" value="1"/>
</dbReference>
<comment type="cofactor">
    <cofactor evidence="1">
        <name>FMN</name>
        <dbReference type="ChEBI" id="CHEBI:58210"/>
    </cofactor>
</comment>
<evidence type="ECO:0000259" key="9">
    <source>
        <dbReference type="PROSITE" id="PS51349"/>
    </source>
</evidence>
<dbReference type="FunFam" id="3.20.20.70:FF:000029">
    <property type="entry name" value="L-lactate dehydrogenase"/>
    <property type="match status" value="1"/>
</dbReference>
<dbReference type="InterPro" id="IPR036291">
    <property type="entry name" value="NAD(P)-bd_dom_sf"/>
</dbReference>
<dbReference type="PRINTS" id="PR00081">
    <property type="entry name" value="GDHRDH"/>
</dbReference>
<dbReference type="Pfam" id="PF01070">
    <property type="entry name" value="FMN_dh"/>
    <property type="match status" value="1"/>
</dbReference>
<organism evidence="10 11">
    <name type="scientific">Metarhizium humberi</name>
    <dbReference type="NCBI Taxonomy" id="2596975"/>
    <lineage>
        <taxon>Eukaryota</taxon>
        <taxon>Fungi</taxon>
        <taxon>Dikarya</taxon>
        <taxon>Ascomycota</taxon>
        <taxon>Pezizomycotina</taxon>
        <taxon>Sordariomycetes</taxon>
        <taxon>Hypocreomycetidae</taxon>
        <taxon>Hypocreales</taxon>
        <taxon>Clavicipitaceae</taxon>
        <taxon>Metarhizium</taxon>
    </lineage>
</organism>
<evidence type="ECO:0000313" key="10">
    <source>
        <dbReference type="EMBL" id="KAH0602108.1"/>
    </source>
</evidence>
<keyword evidence="11" id="KW-1185">Reference proteome</keyword>
<dbReference type="CDD" id="cd02809">
    <property type="entry name" value="alpha_hydroxyacid_oxid_FMN"/>
    <property type="match status" value="1"/>
</dbReference>
<evidence type="ECO:0000313" key="11">
    <source>
        <dbReference type="Proteomes" id="UP000764110"/>
    </source>
</evidence>
<feature type="domain" description="FMN hydroxy acid dehydrogenase" evidence="9">
    <location>
        <begin position="233"/>
        <end position="619"/>
    </location>
</feature>
<dbReference type="FunFam" id="3.40.50.720:FF:000084">
    <property type="entry name" value="Short-chain dehydrogenase reductase"/>
    <property type="match status" value="1"/>
</dbReference>
<comment type="function">
    <text evidence="8">Hydroxynaphthalene reductase-like protein; part of the Pks2 gene cluster that mediates the formation of infectious structures (appressoria), enabling these fungi to kill insects faster. The product of the Pks2 gene cluster is different from the one of Pks1 and has still not been identified.</text>
</comment>
<keyword evidence="5" id="KW-0521">NADP</keyword>
<dbReference type="InterPro" id="IPR008259">
    <property type="entry name" value="FMN_hydac_DH_AS"/>
</dbReference>
<dbReference type="InterPro" id="IPR002347">
    <property type="entry name" value="SDR_fam"/>
</dbReference>
<protein>
    <recommendedName>
        <fullName evidence="2">Hydroxynaphthalene reductase-like protein Arp2</fullName>
    </recommendedName>
</protein>
<evidence type="ECO:0000256" key="8">
    <source>
        <dbReference type="ARBA" id="ARBA00046017"/>
    </source>
</evidence>
<evidence type="ECO:0000256" key="5">
    <source>
        <dbReference type="ARBA" id="ARBA00022857"/>
    </source>
</evidence>
<dbReference type="GO" id="GO:0010181">
    <property type="term" value="F:FMN binding"/>
    <property type="evidence" value="ECO:0007669"/>
    <property type="project" value="InterPro"/>
</dbReference>
<dbReference type="InterPro" id="IPR037396">
    <property type="entry name" value="FMN_HAD"/>
</dbReference>
<evidence type="ECO:0000256" key="3">
    <source>
        <dbReference type="ARBA" id="ARBA00022630"/>
    </source>
</evidence>
<dbReference type="GO" id="GO:0016614">
    <property type="term" value="F:oxidoreductase activity, acting on CH-OH group of donors"/>
    <property type="evidence" value="ECO:0007669"/>
    <property type="project" value="UniProtKB-ARBA"/>
</dbReference>
<dbReference type="SUPFAM" id="SSF51395">
    <property type="entry name" value="FMN-linked oxidoreductases"/>
    <property type="match status" value="1"/>
</dbReference>
<comment type="caution">
    <text evidence="10">The sequence shown here is derived from an EMBL/GenBank/DDBJ whole genome shotgun (WGS) entry which is preliminary data.</text>
</comment>